<reference evidence="2 3" key="1">
    <citation type="submission" date="2020-04" db="EMBL/GenBank/DDBJ databases">
        <authorList>
            <person name="Liu S."/>
        </authorList>
    </citation>
    <scope>NUCLEOTIDE SEQUENCE [LARGE SCALE GENOMIC DNA]</scope>
    <source>
        <strain evidence="2 3">CGMCC 1.15091</strain>
    </source>
</reference>
<dbReference type="SUPFAM" id="SSF53067">
    <property type="entry name" value="Actin-like ATPase domain"/>
    <property type="match status" value="1"/>
</dbReference>
<dbReference type="PANTHER" id="PTHR18964:SF149">
    <property type="entry name" value="BIFUNCTIONAL UDP-N-ACETYLGLUCOSAMINE 2-EPIMERASE_N-ACETYLMANNOSAMINE KINASE"/>
    <property type="match status" value="1"/>
</dbReference>
<sequence>MQRGTNLARLGGYNQAVILDANRRAHEGIARVELVELTGLSPQTISNVVRRLVDEGMVREDRKAASGPGKPRILLKLEVSSRFAVGIHLDPALMTLVMLNLCGQVVASARYEMPAVPEPDGTARAMAGRVRDLIASAGIPREQILGIGVAAPGPIDVARGIVVGPPLLHGWEAVELRGPLHELTGLPVLLDKDVTAAAVAELWASKRAAPENFAFIYLGTGLGAGVVLQGEVLRGASGNIGEIGHFPTQAHGTECFCGRGNCAGMALAFRTLIQEGIDAGLFPADQGAADLAGTTAAVARRCRLAREGHPVAEQICPRAAARLGEAVVHVANLLDVDRVIFGGPLWDGLADFALPKLRQEGQERFVARAIHEVEVAGPGLGHEVGAIGGACLVLDHALSPKASGLLLGSQA</sequence>
<dbReference type="EMBL" id="JAAZSR010000272">
    <property type="protein sequence ID" value="NKX51643.1"/>
    <property type="molecule type" value="Genomic_DNA"/>
</dbReference>
<dbReference type="InterPro" id="IPR036390">
    <property type="entry name" value="WH_DNA-bd_sf"/>
</dbReference>
<dbReference type="InterPro" id="IPR043129">
    <property type="entry name" value="ATPase_NBD"/>
</dbReference>
<comment type="caution">
    <text evidence="2">The sequence shown here is derived from an EMBL/GenBank/DDBJ whole genome shotgun (WGS) entry which is preliminary data.</text>
</comment>
<dbReference type="SUPFAM" id="SSF46785">
    <property type="entry name" value="Winged helix' DNA-binding domain"/>
    <property type="match status" value="1"/>
</dbReference>
<evidence type="ECO:0000256" key="1">
    <source>
        <dbReference type="ARBA" id="ARBA00006479"/>
    </source>
</evidence>
<dbReference type="Proteomes" id="UP000523795">
    <property type="component" value="Unassembled WGS sequence"/>
</dbReference>
<keyword evidence="3" id="KW-1185">Reference proteome</keyword>
<protein>
    <submittedName>
        <fullName evidence="2">ROK family transcriptional regulator</fullName>
    </submittedName>
</protein>
<dbReference type="Gene3D" id="1.10.10.10">
    <property type="entry name" value="Winged helix-like DNA-binding domain superfamily/Winged helix DNA-binding domain"/>
    <property type="match status" value="1"/>
</dbReference>
<dbReference type="InterPro" id="IPR049874">
    <property type="entry name" value="ROK_cs"/>
</dbReference>
<dbReference type="PANTHER" id="PTHR18964">
    <property type="entry name" value="ROK (REPRESSOR, ORF, KINASE) FAMILY"/>
    <property type="match status" value="1"/>
</dbReference>
<name>A0ABX1JQP1_9MICC</name>
<evidence type="ECO:0000313" key="2">
    <source>
        <dbReference type="EMBL" id="NKX51643.1"/>
    </source>
</evidence>
<accession>A0ABX1JQP1</accession>
<proteinExistence type="inferred from homology"/>
<dbReference type="InterPro" id="IPR036388">
    <property type="entry name" value="WH-like_DNA-bd_sf"/>
</dbReference>
<dbReference type="InterPro" id="IPR000600">
    <property type="entry name" value="ROK"/>
</dbReference>
<dbReference type="PROSITE" id="PS01125">
    <property type="entry name" value="ROK"/>
    <property type="match status" value="1"/>
</dbReference>
<organism evidence="2 3">
    <name type="scientific">Arthrobacter deserti</name>
    <dbReference type="NCBI Taxonomy" id="1742687"/>
    <lineage>
        <taxon>Bacteria</taxon>
        <taxon>Bacillati</taxon>
        <taxon>Actinomycetota</taxon>
        <taxon>Actinomycetes</taxon>
        <taxon>Micrococcales</taxon>
        <taxon>Micrococcaceae</taxon>
        <taxon>Arthrobacter</taxon>
    </lineage>
</organism>
<comment type="similarity">
    <text evidence="1">Belongs to the ROK (NagC/XylR) family.</text>
</comment>
<dbReference type="Gene3D" id="3.30.420.40">
    <property type="match status" value="2"/>
</dbReference>
<gene>
    <name evidence="2" type="ORF">HER39_13930</name>
</gene>
<dbReference type="Pfam" id="PF00480">
    <property type="entry name" value="ROK"/>
    <property type="match status" value="1"/>
</dbReference>
<evidence type="ECO:0000313" key="3">
    <source>
        <dbReference type="Proteomes" id="UP000523795"/>
    </source>
</evidence>